<dbReference type="GO" id="GO:0006950">
    <property type="term" value="P:response to stress"/>
    <property type="evidence" value="ECO:0007669"/>
    <property type="project" value="TreeGrafter"/>
</dbReference>
<dbReference type="Gene3D" id="1.10.10.10">
    <property type="entry name" value="Winged helix-like DNA-binding domain superfamily/Winged helix DNA-binding domain"/>
    <property type="match status" value="1"/>
</dbReference>
<accession>A0A2W5ENP7</accession>
<evidence type="ECO:0000259" key="1">
    <source>
        <dbReference type="PROSITE" id="PS50995"/>
    </source>
</evidence>
<dbReference type="Proteomes" id="UP000249645">
    <property type="component" value="Unassembled WGS sequence"/>
</dbReference>
<evidence type="ECO:0000313" key="2">
    <source>
        <dbReference type="EMBL" id="PZP43584.1"/>
    </source>
</evidence>
<dbReference type="PROSITE" id="PS50995">
    <property type="entry name" value="HTH_MARR_2"/>
    <property type="match status" value="1"/>
</dbReference>
<dbReference type="InterPro" id="IPR039422">
    <property type="entry name" value="MarR/SlyA-like"/>
</dbReference>
<dbReference type="SUPFAM" id="SSF46785">
    <property type="entry name" value="Winged helix' DNA-binding domain"/>
    <property type="match status" value="1"/>
</dbReference>
<dbReference type="EMBL" id="QFOI01000365">
    <property type="protein sequence ID" value="PZP43584.1"/>
    <property type="molecule type" value="Genomic_DNA"/>
</dbReference>
<dbReference type="InterPro" id="IPR036390">
    <property type="entry name" value="WH_DNA-bd_sf"/>
</dbReference>
<dbReference type="AlphaFoldDB" id="A0A2W5ENP7"/>
<organism evidence="2 3">
    <name type="scientific">Pseudopedobacter saltans</name>
    <dbReference type="NCBI Taxonomy" id="151895"/>
    <lineage>
        <taxon>Bacteria</taxon>
        <taxon>Pseudomonadati</taxon>
        <taxon>Bacteroidota</taxon>
        <taxon>Sphingobacteriia</taxon>
        <taxon>Sphingobacteriales</taxon>
        <taxon>Sphingobacteriaceae</taxon>
        <taxon>Pseudopedobacter</taxon>
    </lineage>
</organism>
<proteinExistence type="predicted"/>
<feature type="domain" description="HTH marR-type" evidence="1">
    <location>
        <begin position="1"/>
        <end position="130"/>
    </location>
</feature>
<protein>
    <submittedName>
        <fullName evidence="2">MarR family transcriptional regulator</fullName>
    </submittedName>
</protein>
<comment type="caution">
    <text evidence="2">The sequence shown here is derived from an EMBL/GenBank/DDBJ whole genome shotgun (WGS) entry which is preliminary data.</text>
</comment>
<gene>
    <name evidence="2" type="ORF">DI598_15630</name>
</gene>
<reference evidence="2 3" key="1">
    <citation type="submission" date="2017-11" db="EMBL/GenBank/DDBJ databases">
        <title>Infants hospitalized years apart are colonized by the same room-sourced microbial strains.</title>
        <authorList>
            <person name="Brooks B."/>
            <person name="Olm M.R."/>
            <person name="Firek B.A."/>
            <person name="Baker R."/>
            <person name="Thomas B.C."/>
            <person name="Morowitz M.J."/>
            <person name="Banfield J.F."/>
        </authorList>
    </citation>
    <scope>NUCLEOTIDE SEQUENCE [LARGE SCALE GENOMIC DNA]</scope>
    <source>
        <strain evidence="2">S2_009_000_R2_76</strain>
    </source>
</reference>
<dbReference type="PANTHER" id="PTHR33164:SF43">
    <property type="entry name" value="HTH-TYPE TRANSCRIPTIONAL REPRESSOR YETL"/>
    <property type="match status" value="1"/>
</dbReference>
<dbReference type="GO" id="GO:0003700">
    <property type="term" value="F:DNA-binding transcription factor activity"/>
    <property type="evidence" value="ECO:0007669"/>
    <property type="project" value="InterPro"/>
</dbReference>
<dbReference type="Pfam" id="PF01047">
    <property type="entry name" value="MarR"/>
    <property type="match status" value="1"/>
</dbReference>
<dbReference type="PANTHER" id="PTHR33164">
    <property type="entry name" value="TRANSCRIPTIONAL REGULATOR, MARR FAMILY"/>
    <property type="match status" value="1"/>
</dbReference>
<name>A0A2W5ENP7_9SPHI</name>
<sequence>KDGEKIYELFDIRFQPKWFPVIITLKDGNTMTITELADEIGYAHPSTISLLRELEKNKLISSKKDKTDERKRLICLSKQGLELIEKMKPVWEIMKIGMEDILNTQNNLLKAIEEVESKLQQQTYFQKVLSLKTQKKI</sequence>
<dbReference type="InterPro" id="IPR036388">
    <property type="entry name" value="WH-like_DNA-bd_sf"/>
</dbReference>
<evidence type="ECO:0000313" key="3">
    <source>
        <dbReference type="Proteomes" id="UP000249645"/>
    </source>
</evidence>
<feature type="non-terminal residue" evidence="2">
    <location>
        <position position="1"/>
    </location>
</feature>
<dbReference type="InterPro" id="IPR000835">
    <property type="entry name" value="HTH_MarR-typ"/>
</dbReference>